<dbReference type="NCBIfam" id="TIGR02532">
    <property type="entry name" value="IV_pilin_GFxxxE"/>
    <property type="match status" value="1"/>
</dbReference>
<dbReference type="Proteomes" id="UP000287394">
    <property type="component" value="Chromosome"/>
</dbReference>
<dbReference type="InterPro" id="IPR027558">
    <property type="entry name" value="Pre_pil_HX9DG_C"/>
</dbReference>
<dbReference type="InterPro" id="IPR045584">
    <property type="entry name" value="Pilin-like"/>
</dbReference>
<proteinExistence type="predicted"/>
<dbReference type="Gene3D" id="3.30.700.10">
    <property type="entry name" value="Glycoprotein, Type 4 Pilin"/>
    <property type="match status" value="1"/>
</dbReference>
<dbReference type="PRINTS" id="PR00813">
    <property type="entry name" value="BCTERIALGSPG"/>
</dbReference>
<keyword evidence="3" id="KW-1185">Reference proteome</keyword>
<dbReference type="InterPro" id="IPR011453">
    <property type="entry name" value="DUF1559"/>
</dbReference>
<evidence type="ECO:0000313" key="2">
    <source>
        <dbReference type="EMBL" id="BDI33093.1"/>
    </source>
</evidence>
<sequence length="278" mass="29955">MTKRTIGRGFTLIELLVVIAIIAILAAILFPVFAKAREKARQISCASNLRQLGIAEVQYSSDNDSVYSGAYECTQWDAAAGGCQGGRVTYAELLWPYVKSLGVFQCPDATANDHFNDDGATDCTLNPNSCGAGKGTLDYAYNSLVSSDGNAIVDFGNAGTTAVSYGDDRAQNPEASIDQPSETILMLDGALGRDYQNNVFGNYNVWATFLTDISGNYYGVDWGGGLTTSTAPVLRHTGGGNILWYDGHVKWARNSRKVTPTYPQGGTYYWYAKKPATP</sequence>
<keyword evidence="1" id="KW-0488">Methylation</keyword>
<dbReference type="KEGG" id="ccot:CCAX7_51440"/>
<dbReference type="SUPFAM" id="SSF54523">
    <property type="entry name" value="Pili subunits"/>
    <property type="match status" value="1"/>
</dbReference>
<dbReference type="GO" id="GO:0015628">
    <property type="term" value="P:protein secretion by the type II secretion system"/>
    <property type="evidence" value="ECO:0007669"/>
    <property type="project" value="InterPro"/>
</dbReference>
<dbReference type="PANTHER" id="PTHR30093">
    <property type="entry name" value="GENERAL SECRETION PATHWAY PROTEIN G"/>
    <property type="match status" value="1"/>
</dbReference>
<gene>
    <name evidence="2" type="ORF">CCAX7_51440</name>
</gene>
<evidence type="ECO:0000256" key="1">
    <source>
        <dbReference type="ARBA" id="ARBA00022481"/>
    </source>
</evidence>
<dbReference type="OrthoDB" id="255848at2"/>
<accession>A0A402CPF2</accession>
<dbReference type="RefSeq" id="WP_119319238.1">
    <property type="nucleotide sequence ID" value="NZ_AP025739.1"/>
</dbReference>
<dbReference type="NCBIfam" id="TIGR04294">
    <property type="entry name" value="pre_pil_HX9DG"/>
    <property type="match status" value="1"/>
</dbReference>
<dbReference type="InterPro" id="IPR000983">
    <property type="entry name" value="Bac_GSPG_pilin"/>
</dbReference>
<protein>
    <submittedName>
        <fullName evidence="2">Uncharacterized protein</fullName>
    </submittedName>
</protein>
<dbReference type="GO" id="GO:0015627">
    <property type="term" value="C:type II protein secretion system complex"/>
    <property type="evidence" value="ECO:0007669"/>
    <property type="project" value="InterPro"/>
</dbReference>
<evidence type="ECO:0000313" key="3">
    <source>
        <dbReference type="Proteomes" id="UP000287394"/>
    </source>
</evidence>
<organism evidence="2 3">
    <name type="scientific">Capsulimonas corticalis</name>
    <dbReference type="NCBI Taxonomy" id="2219043"/>
    <lineage>
        <taxon>Bacteria</taxon>
        <taxon>Bacillati</taxon>
        <taxon>Armatimonadota</taxon>
        <taxon>Armatimonadia</taxon>
        <taxon>Capsulimonadales</taxon>
        <taxon>Capsulimonadaceae</taxon>
        <taxon>Capsulimonas</taxon>
    </lineage>
</organism>
<reference evidence="2 3" key="1">
    <citation type="journal article" date="2019" name="Int. J. Syst. Evol. Microbiol.">
        <title>Capsulimonas corticalis gen. nov., sp. nov., an aerobic capsulated bacterium, of a novel bacterial order, Capsulimonadales ord. nov., of the class Armatimonadia of the phylum Armatimonadetes.</title>
        <authorList>
            <person name="Li J."/>
            <person name="Kudo C."/>
            <person name="Tonouchi A."/>
        </authorList>
    </citation>
    <scope>NUCLEOTIDE SEQUENCE [LARGE SCALE GENOMIC DNA]</scope>
    <source>
        <strain evidence="2 3">AX-7</strain>
    </source>
</reference>
<dbReference type="PROSITE" id="PS00409">
    <property type="entry name" value="PROKAR_NTER_METHYL"/>
    <property type="match status" value="1"/>
</dbReference>
<dbReference type="Pfam" id="PF07596">
    <property type="entry name" value="SBP_bac_10"/>
    <property type="match status" value="1"/>
</dbReference>
<dbReference type="InterPro" id="IPR012902">
    <property type="entry name" value="N_methyl_site"/>
</dbReference>
<dbReference type="Pfam" id="PF07963">
    <property type="entry name" value="N_methyl"/>
    <property type="match status" value="1"/>
</dbReference>
<name>A0A402CPF2_9BACT</name>
<dbReference type="AlphaFoldDB" id="A0A402CPF2"/>
<dbReference type="EMBL" id="AP025739">
    <property type="protein sequence ID" value="BDI33093.1"/>
    <property type="molecule type" value="Genomic_DNA"/>
</dbReference>